<gene>
    <name evidence="6" type="ORF">WH96_01955</name>
</gene>
<organism evidence="6 7">
    <name type="scientific">Kiloniella spongiae</name>
    <dbReference type="NCBI Taxonomy" id="1489064"/>
    <lineage>
        <taxon>Bacteria</taxon>
        <taxon>Pseudomonadati</taxon>
        <taxon>Pseudomonadota</taxon>
        <taxon>Alphaproteobacteria</taxon>
        <taxon>Rhodospirillales</taxon>
        <taxon>Kiloniellaceae</taxon>
        <taxon>Kiloniella</taxon>
    </lineage>
</organism>
<feature type="domain" description="Flagellin N-terminal" evidence="4">
    <location>
        <begin position="11"/>
        <end position="136"/>
    </location>
</feature>
<dbReference type="Gene3D" id="6.10.10.10">
    <property type="entry name" value="Flagellar export chaperone, C-terminal domain"/>
    <property type="match status" value="1"/>
</dbReference>
<evidence type="ECO:0000313" key="7">
    <source>
        <dbReference type="Proteomes" id="UP000035444"/>
    </source>
</evidence>
<accession>A0A0H2N066</accession>
<dbReference type="STRING" id="1489064.WH96_01955"/>
<keyword evidence="2 3" id="KW-0975">Bacterial flagellum</keyword>
<evidence type="ECO:0000256" key="2">
    <source>
        <dbReference type="ARBA" id="ARBA00023143"/>
    </source>
</evidence>
<dbReference type="PANTHER" id="PTHR42792">
    <property type="entry name" value="FLAGELLIN"/>
    <property type="match status" value="1"/>
</dbReference>
<evidence type="ECO:0000313" key="6">
    <source>
        <dbReference type="EMBL" id="KLN62305.1"/>
    </source>
</evidence>
<feature type="domain" description="Flagellin C-terminal" evidence="5">
    <location>
        <begin position="180"/>
        <end position="265"/>
    </location>
</feature>
<keyword evidence="3" id="KW-0964">Secreted</keyword>
<name>A0A0H2N066_9PROT</name>
<dbReference type="GO" id="GO:0005198">
    <property type="term" value="F:structural molecule activity"/>
    <property type="evidence" value="ECO:0007669"/>
    <property type="project" value="UniProtKB-UniRule"/>
</dbReference>
<dbReference type="RefSeq" id="WP_047762429.1">
    <property type="nucleotide sequence ID" value="NZ_LAQL01000002.1"/>
</dbReference>
<dbReference type="EMBL" id="LAQL01000002">
    <property type="protein sequence ID" value="KLN62305.1"/>
    <property type="molecule type" value="Genomic_DNA"/>
</dbReference>
<dbReference type="GO" id="GO:0005576">
    <property type="term" value="C:extracellular region"/>
    <property type="evidence" value="ECO:0007669"/>
    <property type="project" value="UniProtKB-SubCell"/>
</dbReference>
<evidence type="ECO:0000259" key="5">
    <source>
        <dbReference type="Pfam" id="PF00700"/>
    </source>
</evidence>
<dbReference type="InterPro" id="IPR046358">
    <property type="entry name" value="Flagellin_C"/>
</dbReference>
<reference evidence="6 7" key="1">
    <citation type="submission" date="2015-03" db="EMBL/GenBank/DDBJ databases">
        <title>Genome Sequence of Kiloniella spongiae MEBiC09566, isolated from a marine sponge.</title>
        <authorList>
            <person name="Shao Z."/>
            <person name="Wang L."/>
            <person name="Li X."/>
        </authorList>
    </citation>
    <scope>NUCLEOTIDE SEQUENCE [LARGE SCALE GENOMIC DNA]</scope>
    <source>
        <strain evidence="6 7">MEBiC09566</strain>
    </source>
</reference>
<dbReference type="GO" id="GO:0009288">
    <property type="term" value="C:bacterial-type flagellum"/>
    <property type="evidence" value="ECO:0007669"/>
    <property type="project" value="UniProtKB-SubCell"/>
</dbReference>
<protein>
    <recommendedName>
        <fullName evidence="3">Flagellin</fullName>
    </recommendedName>
</protein>
<keyword evidence="7" id="KW-1185">Reference proteome</keyword>
<dbReference type="Proteomes" id="UP000035444">
    <property type="component" value="Unassembled WGS sequence"/>
</dbReference>
<evidence type="ECO:0000256" key="1">
    <source>
        <dbReference type="ARBA" id="ARBA00005709"/>
    </source>
</evidence>
<sequence length="267" mass="27039">MPTVNGASFSATSLQNSRLQQNSINKLASGSNIPRASDAAASLAISTVLQSDTVVLNQNAATAAQGASIGQIADGGLARISDGLMRMKELAAQALGATQDPASLQAINAEFVQIRDEVSEIANQTTFNGRGLLDNTDSSEFLVGTDVGDTISLDGVDVTGASLGISGLTVDSAANATTAISAIDGAINQVSNARAEIGATVSRFEVAGENIASQIENVSAANSALADADIAAQVTSLVTSKVLNEAELAVQAQANKNPQALLKILEN</sequence>
<evidence type="ECO:0000259" key="4">
    <source>
        <dbReference type="Pfam" id="PF00669"/>
    </source>
</evidence>
<evidence type="ECO:0000256" key="3">
    <source>
        <dbReference type="RuleBase" id="RU362073"/>
    </source>
</evidence>
<comment type="function">
    <text evidence="3">Flagellin is the subunit protein which polymerizes to form the filaments of bacterial flagella.</text>
</comment>
<dbReference type="AlphaFoldDB" id="A0A0H2N066"/>
<comment type="subcellular location">
    <subcellularLocation>
        <location evidence="3">Secreted</location>
    </subcellularLocation>
    <subcellularLocation>
        <location evidence="3">Bacterial flagellum</location>
    </subcellularLocation>
</comment>
<dbReference type="InterPro" id="IPR001029">
    <property type="entry name" value="Flagellin_N"/>
</dbReference>
<comment type="caution">
    <text evidence="6">The sequence shown here is derived from an EMBL/GenBank/DDBJ whole genome shotgun (WGS) entry which is preliminary data.</text>
</comment>
<dbReference type="InterPro" id="IPR001492">
    <property type="entry name" value="Flagellin"/>
</dbReference>
<dbReference type="SUPFAM" id="SSF64518">
    <property type="entry name" value="Phase 1 flagellin"/>
    <property type="match status" value="1"/>
</dbReference>
<dbReference type="PRINTS" id="PR00207">
    <property type="entry name" value="FLAGELLIN"/>
</dbReference>
<dbReference type="Pfam" id="PF00669">
    <property type="entry name" value="Flagellin_N"/>
    <property type="match status" value="1"/>
</dbReference>
<comment type="similarity">
    <text evidence="1 3">Belongs to the bacterial flagellin family.</text>
</comment>
<dbReference type="OrthoDB" id="9796789at2"/>
<dbReference type="Pfam" id="PF00700">
    <property type="entry name" value="Flagellin_C"/>
    <property type="match status" value="1"/>
</dbReference>
<proteinExistence type="inferred from homology"/>
<dbReference type="PANTHER" id="PTHR42792:SF2">
    <property type="entry name" value="FLAGELLIN"/>
    <property type="match status" value="1"/>
</dbReference>
<dbReference type="Gene3D" id="1.20.1330.10">
    <property type="entry name" value="f41 fragment of flagellin, N-terminal domain"/>
    <property type="match status" value="1"/>
</dbReference>
<dbReference type="InterPro" id="IPR042187">
    <property type="entry name" value="Flagellin_C_sub2"/>
</dbReference>